<comment type="similarity">
    <text evidence="1 9">Belongs to the AAA ATPase family.</text>
</comment>
<reference evidence="14" key="1">
    <citation type="submission" date="2024-02" db="UniProtKB">
        <authorList>
            <consortium name="WormBaseParasite"/>
        </authorList>
    </citation>
    <scope>IDENTIFICATION</scope>
</reference>
<keyword evidence="10" id="KW-0175">Coiled coil</keyword>
<dbReference type="GO" id="GO:0016887">
    <property type="term" value="F:ATP hydrolysis activity"/>
    <property type="evidence" value="ECO:0007669"/>
    <property type="project" value="InterPro"/>
</dbReference>
<dbReference type="InterPro" id="IPR003960">
    <property type="entry name" value="ATPase_AAA_CS"/>
</dbReference>
<keyword evidence="3 9" id="KW-0547">Nucleotide-binding</keyword>
<dbReference type="WBParaSite" id="MBELARI_LOCUS18266.2">
    <property type="protein sequence ID" value="MBELARI_LOCUS18266.2"/>
    <property type="gene ID" value="MBELARI_LOCUS18266"/>
</dbReference>
<dbReference type="Pfam" id="PF00004">
    <property type="entry name" value="AAA"/>
    <property type="match status" value="1"/>
</dbReference>
<organism evidence="13 14">
    <name type="scientific">Mesorhabditis belari</name>
    <dbReference type="NCBI Taxonomy" id="2138241"/>
    <lineage>
        <taxon>Eukaryota</taxon>
        <taxon>Metazoa</taxon>
        <taxon>Ecdysozoa</taxon>
        <taxon>Nematoda</taxon>
        <taxon>Chromadorea</taxon>
        <taxon>Rhabditida</taxon>
        <taxon>Rhabditina</taxon>
        <taxon>Rhabditomorpha</taxon>
        <taxon>Rhabditoidea</taxon>
        <taxon>Rhabditidae</taxon>
        <taxon>Mesorhabditinae</taxon>
        <taxon>Mesorhabditis</taxon>
    </lineage>
</organism>
<sequence length="444" mass="49628">MNLLTTKTQGQSASYQRVKEGLEMGRGFLMQGINLDERYTVNDREKKIQACDYYKKGIDAFKSAMKVNIMEIPEERRSEVREMKDKAKSNMKAAEDRFVELTNQMLGKTPSPTESRPTTSTFRATSTTAAETSRPQRSVLARNDMLKGVDAKFGNAILDEILDKTEVMLKDVYGCDAAKQALEEAVIYPALNPSLFSGLRQPVKGILLFGPPGNGKTLLAKAVATESKQAFFNISASSLTSKWVGEGEKTVKALFQIAKNAQPAIIFIDEIDSILTERSDKEAESSRRMKTEFLIQFDGASSSQNDRILVIGATNRPYELDDAILRRFPKRIMLGLPDEKARHAIIFNTLKKHNADKGIRDRDLRYIASVTKGYSNSDLVNLCKEAAMVPVRRLGKDQLRTTTQHGLRPIEVSDFEEALRVIKPSTNGNHLQKMLDFTAQSGQM</sequence>
<dbReference type="InterPro" id="IPR015415">
    <property type="entry name" value="Spast_Vps4_C"/>
</dbReference>
<dbReference type="GO" id="GO:0008568">
    <property type="term" value="F:microtubule severing ATPase activity"/>
    <property type="evidence" value="ECO:0007669"/>
    <property type="project" value="UniProtKB-EC"/>
</dbReference>
<dbReference type="SMART" id="SM00382">
    <property type="entry name" value="AAA"/>
    <property type="match status" value="1"/>
</dbReference>
<evidence type="ECO:0000259" key="12">
    <source>
        <dbReference type="SMART" id="SM00382"/>
    </source>
</evidence>
<dbReference type="PANTHER" id="PTHR23074:SF86">
    <property type="entry name" value="SPASTIN"/>
    <property type="match status" value="1"/>
</dbReference>
<dbReference type="Gene3D" id="1.20.58.80">
    <property type="entry name" value="Phosphotransferase system, lactose/cellobiose-type IIA subunit"/>
    <property type="match status" value="1"/>
</dbReference>
<dbReference type="InterPro" id="IPR003593">
    <property type="entry name" value="AAA+_ATPase"/>
</dbReference>
<keyword evidence="6" id="KW-0413">Isomerase</keyword>
<evidence type="ECO:0000256" key="7">
    <source>
        <dbReference type="ARBA" id="ARBA00036378"/>
    </source>
</evidence>
<evidence type="ECO:0000256" key="2">
    <source>
        <dbReference type="ARBA" id="ARBA00022701"/>
    </source>
</evidence>
<feature type="compositionally biased region" description="Low complexity" evidence="11">
    <location>
        <begin position="109"/>
        <end position="133"/>
    </location>
</feature>
<comment type="catalytic activity">
    <reaction evidence="7">
        <text>n ATP + n H2O + a microtubule = n ADP + n phosphate + (n+1) alpha/beta tubulin heterodimers.</text>
        <dbReference type="EC" id="5.6.1.1"/>
    </reaction>
</comment>
<feature type="coiled-coil region" evidence="10">
    <location>
        <begin position="77"/>
        <end position="104"/>
    </location>
</feature>
<evidence type="ECO:0000313" key="13">
    <source>
        <dbReference type="Proteomes" id="UP000887575"/>
    </source>
</evidence>
<dbReference type="Gene3D" id="3.40.50.300">
    <property type="entry name" value="P-loop containing nucleotide triphosphate hydrolases"/>
    <property type="match status" value="1"/>
</dbReference>
<evidence type="ECO:0000256" key="4">
    <source>
        <dbReference type="ARBA" id="ARBA00022840"/>
    </source>
</evidence>
<dbReference type="InterPro" id="IPR041569">
    <property type="entry name" value="AAA_lid_3"/>
</dbReference>
<dbReference type="Pfam" id="PF09336">
    <property type="entry name" value="Vps4_C"/>
    <property type="match status" value="1"/>
</dbReference>
<dbReference type="InterPro" id="IPR050304">
    <property type="entry name" value="MT-severing_AAA_ATPase"/>
</dbReference>
<accession>A0AAF3EW05</accession>
<dbReference type="CDD" id="cd19509">
    <property type="entry name" value="RecA-like_VPS4-like"/>
    <property type="match status" value="1"/>
</dbReference>
<dbReference type="FunFam" id="1.10.8.60:FF:000022">
    <property type="entry name" value="Fidgetin like 1"/>
    <property type="match status" value="1"/>
</dbReference>
<name>A0AAF3EW05_9BILA</name>
<protein>
    <recommendedName>
        <fullName evidence="8">microtubule-severing ATPase</fullName>
        <ecNumber evidence="8">5.6.1.1</ecNumber>
    </recommendedName>
</protein>
<keyword evidence="13" id="KW-1185">Reference proteome</keyword>
<evidence type="ECO:0000256" key="8">
    <source>
        <dbReference type="ARBA" id="ARBA00038871"/>
    </source>
</evidence>
<dbReference type="PROSITE" id="PS00674">
    <property type="entry name" value="AAA"/>
    <property type="match status" value="1"/>
</dbReference>
<keyword evidence="5" id="KW-0472">Membrane</keyword>
<dbReference type="InterPro" id="IPR003959">
    <property type="entry name" value="ATPase_AAA_core"/>
</dbReference>
<dbReference type="SUPFAM" id="SSF52540">
    <property type="entry name" value="P-loop containing nucleoside triphosphate hydrolases"/>
    <property type="match status" value="1"/>
</dbReference>
<dbReference type="GO" id="GO:0008017">
    <property type="term" value="F:microtubule binding"/>
    <property type="evidence" value="ECO:0007669"/>
    <property type="project" value="UniProtKB-ARBA"/>
</dbReference>
<proteinExistence type="inferred from homology"/>
<dbReference type="GO" id="GO:0005874">
    <property type="term" value="C:microtubule"/>
    <property type="evidence" value="ECO:0007669"/>
    <property type="project" value="UniProtKB-KW"/>
</dbReference>
<evidence type="ECO:0000256" key="9">
    <source>
        <dbReference type="RuleBase" id="RU003651"/>
    </source>
</evidence>
<dbReference type="Gene3D" id="1.10.8.60">
    <property type="match status" value="1"/>
</dbReference>
<dbReference type="GO" id="GO:0005524">
    <property type="term" value="F:ATP binding"/>
    <property type="evidence" value="ECO:0007669"/>
    <property type="project" value="UniProtKB-KW"/>
</dbReference>
<evidence type="ECO:0000256" key="1">
    <source>
        <dbReference type="ARBA" id="ARBA00006914"/>
    </source>
</evidence>
<evidence type="ECO:0000313" key="14">
    <source>
        <dbReference type="WBParaSite" id="MBELARI_LOCUS18266.2"/>
    </source>
</evidence>
<evidence type="ECO:0000256" key="11">
    <source>
        <dbReference type="SAM" id="MobiDB-lite"/>
    </source>
</evidence>
<dbReference type="FunFam" id="3.40.50.300:FF:000093">
    <property type="entry name" value="Fidgetin-like 1"/>
    <property type="match status" value="1"/>
</dbReference>
<dbReference type="EC" id="5.6.1.1" evidence="8"/>
<evidence type="ECO:0000256" key="3">
    <source>
        <dbReference type="ARBA" id="ARBA00022741"/>
    </source>
</evidence>
<dbReference type="InterPro" id="IPR027417">
    <property type="entry name" value="P-loop_NTPase"/>
</dbReference>
<dbReference type="Proteomes" id="UP000887575">
    <property type="component" value="Unassembled WGS sequence"/>
</dbReference>
<dbReference type="Pfam" id="PF17862">
    <property type="entry name" value="AAA_lid_3"/>
    <property type="match status" value="1"/>
</dbReference>
<dbReference type="AlphaFoldDB" id="A0AAF3EW05"/>
<keyword evidence="4 9" id="KW-0067">ATP-binding</keyword>
<evidence type="ECO:0000256" key="6">
    <source>
        <dbReference type="ARBA" id="ARBA00023235"/>
    </source>
</evidence>
<evidence type="ECO:0000256" key="5">
    <source>
        <dbReference type="ARBA" id="ARBA00023136"/>
    </source>
</evidence>
<feature type="region of interest" description="Disordered" evidence="11">
    <location>
        <begin position="105"/>
        <end position="135"/>
    </location>
</feature>
<evidence type="ECO:0000256" key="10">
    <source>
        <dbReference type="SAM" id="Coils"/>
    </source>
</evidence>
<feature type="domain" description="AAA+ ATPase" evidence="12">
    <location>
        <begin position="202"/>
        <end position="338"/>
    </location>
</feature>
<dbReference type="PANTHER" id="PTHR23074">
    <property type="entry name" value="AAA DOMAIN-CONTAINING"/>
    <property type="match status" value="1"/>
</dbReference>
<keyword evidence="2" id="KW-0493">Microtubule</keyword>